<accession>A0A7C2Z8U8</accession>
<protein>
    <submittedName>
        <fullName evidence="3">DUF126 domain-containing protein</fullName>
    </submittedName>
</protein>
<gene>
    <name evidence="3" type="ORF">ENO77_02560</name>
</gene>
<dbReference type="GO" id="GO:0016829">
    <property type="term" value="F:lyase activity"/>
    <property type="evidence" value="ECO:0007669"/>
    <property type="project" value="UniProtKB-KW"/>
</dbReference>
<evidence type="ECO:0000256" key="1">
    <source>
        <dbReference type="ARBA" id="ARBA00023239"/>
    </source>
</evidence>
<dbReference type="EMBL" id="DSGT01000007">
    <property type="protein sequence ID" value="HEW53041.1"/>
    <property type="molecule type" value="Genomic_DNA"/>
</dbReference>
<reference evidence="3" key="1">
    <citation type="journal article" date="2020" name="mSystems">
        <title>Genome- and Community-Level Interaction Insights into Carbon Utilization and Element Cycling Functions of Hydrothermarchaeota in Hydrothermal Sediment.</title>
        <authorList>
            <person name="Zhou Z."/>
            <person name="Liu Y."/>
            <person name="Xu W."/>
            <person name="Pan J."/>
            <person name="Luo Z.H."/>
            <person name="Li M."/>
        </authorList>
    </citation>
    <scope>NUCLEOTIDE SEQUENCE [LARGE SCALE GENOMIC DNA]</scope>
    <source>
        <strain evidence="3">SpSt-16</strain>
    </source>
</reference>
<dbReference type="AlphaFoldDB" id="A0A7C2Z8U8"/>
<feature type="domain" description="Phosphomevalonate dehydratase small subunit-like" evidence="2">
    <location>
        <begin position="62"/>
        <end position="141"/>
    </location>
</feature>
<dbReference type="InterPro" id="IPR002840">
    <property type="entry name" value="PMDh-S-like_dom"/>
</dbReference>
<organism evidence="3">
    <name type="scientific">Ignisphaera aggregans</name>
    <dbReference type="NCBI Taxonomy" id="334771"/>
    <lineage>
        <taxon>Archaea</taxon>
        <taxon>Thermoproteota</taxon>
        <taxon>Thermoprotei</taxon>
        <taxon>Desulfurococcales</taxon>
        <taxon>Desulfurococcaceae</taxon>
        <taxon>Ignisphaera</taxon>
    </lineage>
</organism>
<keyword evidence="1" id="KW-0456">Lyase</keyword>
<comment type="caution">
    <text evidence="3">The sequence shown here is derived from an EMBL/GenBank/DDBJ whole genome shotgun (WGS) entry which is preliminary data.</text>
</comment>
<proteinExistence type="predicted"/>
<sequence>MSRCFKSKGSKHPTYADHSWQGLPLSTKACRCSIMYIEHCVESDYLSLDNTIEGEAVKAVVLSFLGDVDKNTGLITSIDSGCSGCGISKKILVVERFRGSTVGTYILYSLCKKGLGPRAILSIEPDPVVVAGAALCGIPMIYELPSNFVQSINTGDKVKIEQRGKQVCIVVKKEY</sequence>
<dbReference type="Pfam" id="PF01989">
    <property type="entry name" value="AcnX_swivel_put"/>
    <property type="match status" value="1"/>
</dbReference>
<evidence type="ECO:0000313" key="3">
    <source>
        <dbReference type="EMBL" id="HEW53041.1"/>
    </source>
</evidence>
<evidence type="ECO:0000259" key="2">
    <source>
        <dbReference type="Pfam" id="PF01989"/>
    </source>
</evidence>
<dbReference type="Gene3D" id="3.50.30.10">
    <property type="entry name" value="Phosphohistidine domain"/>
    <property type="match status" value="1"/>
</dbReference>
<name>A0A7C2Z8U8_9CREN</name>
<dbReference type="SUPFAM" id="SSF52016">
    <property type="entry name" value="LeuD/IlvD-like"/>
    <property type="match status" value="1"/>
</dbReference>